<feature type="transmembrane region" description="Helical" evidence="5">
    <location>
        <begin position="366"/>
        <end position="383"/>
    </location>
</feature>
<protein>
    <submittedName>
        <fullName evidence="8">Oligosaccharyltransferase</fullName>
    </submittedName>
</protein>
<dbReference type="PANTHER" id="PTHR37422">
    <property type="entry name" value="TEICHURONIC ACID BIOSYNTHESIS PROTEIN TUAE"/>
    <property type="match status" value="1"/>
</dbReference>
<feature type="transmembrane region" description="Helical" evidence="5">
    <location>
        <begin position="122"/>
        <end position="139"/>
    </location>
</feature>
<evidence type="ECO:0000313" key="9">
    <source>
        <dbReference type="Proteomes" id="UP001501294"/>
    </source>
</evidence>
<evidence type="ECO:0000256" key="4">
    <source>
        <dbReference type="ARBA" id="ARBA00023136"/>
    </source>
</evidence>
<evidence type="ECO:0000256" key="1">
    <source>
        <dbReference type="ARBA" id="ARBA00004141"/>
    </source>
</evidence>
<accession>A0ABP8I384</accession>
<feature type="transmembrane region" description="Helical" evidence="5">
    <location>
        <begin position="66"/>
        <end position="83"/>
    </location>
</feature>
<feature type="transmembrane region" description="Helical" evidence="5">
    <location>
        <begin position="221"/>
        <end position="238"/>
    </location>
</feature>
<feature type="transmembrane region" description="Helical" evidence="5">
    <location>
        <begin position="38"/>
        <end position="54"/>
    </location>
</feature>
<gene>
    <name evidence="8" type="ORF">GCM10023150_15590</name>
</gene>
<feature type="transmembrane region" description="Helical" evidence="5">
    <location>
        <begin position="95"/>
        <end position="115"/>
    </location>
</feature>
<organism evidence="8 9">
    <name type="scientific">Kangiella taiwanensis</name>
    <dbReference type="NCBI Taxonomy" id="1079179"/>
    <lineage>
        <taxon>Bacteria</taxon>
        <taxon>Pseudomonadati</taxon>
        <taxon>Pseudomonadota</taxon>
        <taxon>Gammaproteobacteria</taxon>
        <taxon>Kangiellales</taxon>
        <taxon>Kangiellaceae</taxon>
        <taxon>Kangiella</taxon>
    </lineage>
</organism>
<feature type="transmembrane region" description="Helical" evidence="5">
    <location>
        <begin position="7"/>
        <end position="26"/>
    </location>
</feature>
<reference evidence="9" key="1">
    <citation type="journal article" date="2019" name="Int. J. Syst. Evol. Microbiol.">
        <title>The Global Catalogue of Microorganisms (GCM) 10K type strain sequencing project: providing services to taxonomists for standard genome sequencing and annotation.</title>
        <authorList>
            <consortium name="The Broad Institute Genomics Platform"/>
            <consortium name="The Broad Institute Genome Sequencing Center for Infectious Disease"/>
            <person name="Wu L."/>
            <person name="Ma J."/>
        </authorList>
    </citation>
    <scope>NUCLEOTIDE SEQUENCE [LARGE SCALE GENOMIC DNA]</scope>
    <source>
        <strain evidence="9">JCM 17727</strain>
    </source>
</reference>
<dbReference type="Proteomes" id="UP001501294">
    <property type="component" value="Unassembled WGS sequence"/>
</dbReference>
<dbReference type="RefSeq" id="WP_223578381.1">
    <property type="nucleotide sequence ID" value="NZ_BAABFU010000002.1"/>
</dbReference>
<evidence type="ECO:0000256" key="3">
    <source>
        <dbReference type="ARBA" id="ARBA00022989"/>
    </source>
</evidence>
<comment type="caution">
    <text evidence="8">The sequence shown here is derived from an EMBL/GenBank/DDBJ whole genome shotgun (WGS) entry which is preliminary data.</text>
</comment>
<feature type="domain" description="Virulence factor membrane-bound polymerase C-terminal" evidence="7">
    <location>
        <begin position="374"/>
        <end position="554"/>
    </location>
</feature>
<evidence type="ECO:0000259" key="7">
    <source>
        <dbReference type="Pfam" id="PF11846"/>
    </source>
</evidence>
<evidence type="ECO:0000259" key="6">
    <source>
        <dbReference type="Pfam" id="PF04932"/>
    </source>
</evidence>
<keyword evidence="4 5" id="KW-0472">Membrane</keyword>
<feature type="transmembrane region" description="Helical" evidence="5">
    <location>
        <begin position="198"/>
        <end position="215"/>
    </location>
</feature>
<name>A0ABP8I384_9GAMM</name>
<dbReference type="InterPro" id="IPR051533">
    <property type="entry name" value="WaaL-like"/>
</dbReference>
<dbReference type="InterPro" id="IPR007016">
    <property type="entry name" value="O-antigen_ligase-rel_domated"/>
</dbReference>
<evidence type="ECO:0000256" key="2">
    <source>
        <dbReference type="ARBA" id="ARBA00022692"/>
    </source>
</evidence>
<keyword evidence="2 5" id="KW-0812">Transmembrane</keyword>
<dbReference type="Pfam" id="PF04932">
    <property type="entry name" value="Wzy_C"/>
    <property type="match status" value="1"/>
</dbReference>
<dbReference type="InterPro" id="IPR021797">
    <property type="entry name" value="Wzy_C_2"/>
</dbReference>
<feature type="transmembrane region" description="Helical" evidence="5">
    <location>
        <begin position="336"/>
        <end position="359"/>
    </location>
</feature>
<evidence type="ECO:0000256" key="5">
    <source>
        <dbReference type="SAM" id="Phobius"/>
    </source>
</evidence>
<feature type="transmembrane region" description="Helical" evidence="5">
    <location>
        <begin position="389"/>
        <end position="408"/>
    </location>
</feature>
<dbReference type="Pfam" id="PF11846">
    <property type="entry name" value="Wzy_C_2"/>
    <property type="match status" value="1"/>
</dbReference>
<feature type="transmembrane region" description="Helical" evidence="5">
    <location>
        <begin position="429"/>
        <end position="450"/>
    </location>
</feature>
<sequence>MILINKIVFAAFCVFFLLVCHILYTSHGVVGLGLQQNNFTWMFVGVSLSLSCFVISKQKKIVIPDFWWKGTAFILLALLPFAFANKDYVSEGYLLPLGLVITWFFILGIIQFDLVRLKPDRLIILILCCITVEILWGGAQTFHAVMVNSTHEQLMIDPAALGVFNQRNTFGSFLATGLALSLYIFSRYKHDKSSFERVSYVWHLALASLAVFTLVFSNSRAAYLGALLGVIFVMPYALKKDKVKCLLWLASAFTGLIIALILLNHTGRVEKELADGGARVGMYITSLQAMLDAPIFGHGLGSFQRVFLEKFAELYHSGQLPEGSGHGNLVHPHNELLLWGLEGGLTAALSLVGLACICVSALWGKGLRFFSSIGVLLPIVLHSMVEMPFYQSALHLVVLAILFVCFLYTKDKQNVKQKVIYCIPSKLSFMPVIGGLLGSLFLTILSLNILSLNKLNAFLKDQNREVSDIQNVYLKIGWENTYNYIYFASISQIGIKSGQAELSQPYIEWATQSIRLAPKSDYYISLIYAYENTGQIKEAFKTADRLGYYYPSSRIKRWLESFYKHMESKGYKKSLYTD</sequence>
<evidence type="ECO:0000313" key="8">
    <source>
        <dbReference type="EMBL" id="GAA4350214.1"/>
    </source>
</evidence>
<keyword evidence="3 5" id="KW-1133">Transmembrane helix</keyword>
<dbReference type="EMBL" id="BAABFU010000002">
    <property type="protein sequence ID" value="GAA4350214.1"/>
    <property type="molecule type" value="Genomic_DNA"/>
</dbReference>
<keyword evidence="9" id="KW-1185">Reference proteome</keyword>
<proteinExistence type="predicted"/>
<feature type="transmembrane region" description="Helical" evidence="5">
    <location>
        <begin position="169"/>
        <end position="186"/>
    </location>
</feature>
<comment type="subcellular location">
    <subcellularLocation>
        <location evidence="1">Membrane</location>
        <topology evidence="1">Multi-pass membrane protein</topology>
    </subcellularLocation>
</comment>
<dbReference type="PANTHER" id="PTHR37422:SF21">
    <property type="entry name" value="EXOQ-LIKE PROTEIN"/>
    <property type="match status" value="1"/>
</dbReference>
<feature type="transmembrane region" description="Helical" evidence="5">
    <location>
        <begin position="245"/>
        <end position="263"/>
    </location>
</feature>
<feature type="domain" description="O-antigen ligase-related" evidence="6">
    <location>
        <begin position="206"/>
        <end position="351"/>
    </location>
</feature>